<keyword evidence="1" id="KW-0472">Membrane</keyword>
<keyword evidence="1" id="KW-0812">Transmembrane</keyword>
<evidence type="ECO:0000313" key="3">
    <source>
        <dbReference type="Proteomes" id="UP000290900"/>
    </source>
</evidence>
<gene>
    <name evidence="2" type="ORF">BRENAR_LOCUS3667</name>
</gene>
<keyword evidence="3" id="KW-1185">Reference proteome</keyword>
<dbReference type="EMBL" id="CAACVR010000034">
    <property type="protein sequence ID" value="VEU22936.1"/>
    <property type="molecule type" value="Genomic_DNA"/>
</dbReference>
<accession>A0A448YPY6</accession>
<evidence type="ECO:0000313" key="2">
    <source>
        <dbReference type="EMBL" id="VEU22936.1"/>
    </source>
</evidence>
<dbReference type="InParanoid" id="A0A448YPY6"/>
<reference evidence="2 3" key="1">
    <citation type="submission" date="2018-12" db="EMBL/GenBank/DDBJ databases">
        <authorList>
            <person name="Tiukova I."/>
            <person name="Dainat J."/>
        </authorList>
    </citation>
    <scope>NUCLEOTIDE SEQUENCE [LARGE SCALE GENOMIC DNA]</scope>
</reference>
<proteinExistence type="predicted"/>
<dbReference type="OrthoDB" id="4041975at2759"/>
<organism evidence="2 3">
    <name type="scientific">Brettanomyces naardenensis</name>
    <name type="common">Yeast</name>
    <dbReference type="NCBI Taxonomy" id="13370"/>
    <lineage>
        <taxon>Eukaryota</taxon>
        <taxon>Fungi</taxon>
        <taxon>Dikarya</taxon>
        <taxon>Ascomycota</taxon>
        <taxon>Saccharomycotina</taxon>
        <taxon>Pichiomycetes</taxon>
        <taxon>Pichiales</taxon>
        <taxon>Pichiaceae</taxon>
        <taxon>Brettanomyces</taxon>
    </lineage>
</organism>
<keyword evidence="1" id="KW-1133">Transmembrane helix</keyword>
<sequence length="228" mass="26258">MSEIELPEFVTSIYHQGKDLITSSVIWAYFAKYTNEYLVPVLQKYEHTSHLVSTPVSIFISGFFAWGVGILVIYEIINHIGISLGWWKPALPMEDEPDHTAHVYVTLNMIPEQKIDPVKEILHEKGLDAVPTTHLELDFPIRYHFEFSPEDYADPVLGTHLRNLRERILEWFLSSQQYYLNKDNYNSELGAEHVFLFDREGNMLAKDDEYLGNLGVNNGDTVNALVLV</sequence>
<protein>
    <submittedName>
        <fullName evidence="2">DEKNAAC104113</fullName>
    </submittedName>
</protein>
<feature type="transmembrane region" description="Helical" evidence="1">
    <location>
        <begin position="56"/>
        <end position="77"/>
    </location>
</feature>
<evidence type="ECO:0000256" key="1">
    <source>
        <dbReference type="SAM" id="Phobius"/>
    </source>
</evidence>
<dbReference type="AlphaFoldDB" id="A0A448YPY6"/>
<name>A0A448YPY6_BRENA</name>
<dbReference type="Proteomes" id="UP000290900">
    <property type="component" value="Unassembled WGS sequence"/>
</dbReference>